<comment type="caution">
    <text evidence="1">The sequence shown here is derived from an EMBL/GenBank/DDBJ whole genome shotgun (WGS) entry which is preliminary data.</text>
</comment>
<protein>
    <submittedName>
        <fullName evidence="1">Uncharacterized protein</fullName>
    </submittedName>
</protein>
<gene>
    <name evidence="1" type="ORF">AAEO58_12485</name>
</gene>
<name>A0ABU9I9R2_9FLAO</name>
<dbReference type="RefSeq" id="WP_341683731.1">
    <property type="nucleotide sequence ID" value="NZ_JBBYHT010000007.1"/>
</dbReference>
<proteinExistence type="predicted"/>
<dbReference type="Proteomes" id="UP001393056">
    <property type="component" value="Unassembled WGS sequence"/>
</dbReference>
<organism evidence="1 2">
    <name type="scientific">Flavobacterium helocola</name>
    <dbReference type="NCBI Taxonomy" id="3139139"/>
    <lineage>
        <taxon>Bacteria</taxon>
        <taxon>Pseudomonadati</taxon>
        <taxon>Bacteroidota</taxon>
        <taxon>Flavobacteriia</taxon>
        <taxon>Flavobacteriales</taxon>
        <taxon>Flavobacteriaceae</taxon>
        <taxon>Flavobacterium</taxon>
    </lineage>
</organism>
<evidence type="ECO:0000313" key="2">
    <source>
        <dbReference type="Proteomes" id="UP001393056"/>
    </source>
</evidence>
<reference evidence="1 2" key="1">
    <citation type="submission" date="2024-04" db="EMBL/GenBank/DDBJ databases">
        <title>Flavobacterium sp. DGU41 16S ribosomal RNA gene Genome sequencing and assembly.</title>
        <authorList>
            <person name="Park S."/>
        </authorList>
    </citation>
    <scope>NUCLEOTIDE SEQUENCE [LARGE SCALE GENOMIC DNA]</scope>
    <source>
        <strain evidence="1 2">DGU41</strain>
    </source>
</reference>
<sequence length="129" mass="15249">MKIFYFFTFFFFTIVGFSQEYVGQYSKKKIAKNGELFEFSLTLNNDNSYTIEIHRNLNQCNSVDEFFRGKGKWQKENKKIRFFPDLSNEKNEIDLSGATARFDSKNKKVLVFFNLISSWDLSVGMQKND</sequence>
<accession>A0ABU9I9R2</accession>
<dbReference type="EMBL" id="JBBYHT010000007">
    <property type="protein sequence ID" value="MEL1248862.1"/>
    <property type="molecule type" value="Genomic_DNA"/>
</dbReference>
<keyword evidence="2" id="KW-1185">Reference proteome</keyword>
<evidence type="ECO:0000313" key="1">
    <source>
        <dbReference type="EMBL" id="MEL1248862.1"/>
    </source>
</evidence>